<evidence type="ECO:0000256" key="3">
    <source>
        <dbReference type="ARBA" id="ARBA00022691"/>
    </source>
</evidence>
<dbReference type="GO" id="GO:0061579">
    <property type="term" value="F:N-acyl homoserine lactone synthase activity"/>
    <property type="evidence" value="ECO:0007669"/>
    <property type="project" value="UniProtKB-UniRule"/>
</dbReference>
<dbReference type="EC" id="2.3.1.184" evidence="6"/>
<evidence type="ECO:0000256" key="6">
    <source>
        <dbReference type="RuleBase" id="RU361135"/>
    </source>
</evidence>
<dbReference type="PRINTS" id="PR01549">
    <property type="entry name" value="AUTOINDCRSYN"/>
</dbReference>
<keyword evidence="4 5" id="KW-0071">Autoinducer synthesis</keyword>
<evidence type="ECO:0000256" key="4">
    <source>
        <dbReference type="ARBA" id="ARBA00022929"/>
    </source>
</evidence>
<dbReference type="InterPro" id="IPR016181">
    <property type="entry name" value="Acyl_CoA_acyltransferase"/>
</dbReference>
<proteinExistence type="inferred from homology"/>
<name>A0A2W5NAM5_9SPHN</name>
<comment type="similarity">
    <text evidence="5 6">Belongs to the autoinducer synthase family.</text>
</comment>
<evidence type="ECO:0000256" key="5">
    <source>
        <dbReference type="PROSITE-ProRule" id="PRU00533"/>
    </source>
</evidence>
<dbReference type="SUPFAM" id="SSF55729">
    <property type="entry name" value="Acyl-CoA N-acyltransferases (Nat)"/>
    <property type="match status" value="1"/>
</dbReference>
<dbReference type="AlphaFoldDB" id="A0A2W5NAM5"/>
<dbReference type="GO" id="GO:0007165">
    <property type="term" value="P:signal transduction"/>
    <property type="evidence" value="ECO:0007669"/>
    <property type="project" value="TreeGrafter"/>
</dbReference>
<gene>
    <name evidence="7" type="ORF">DI555_22785</name>
</gene>
<dbReference type="PANTHER" id="PTHR39322">
    <property type="entry name" value="ACYL-HOMOSERINE-LACTONE SYNTHASE"/>
    <property type="match status" value="1"/>
</dbReference>
<keyword evidence="1 5" id="KW-0673">Quorum sensing</keyword>
<comment type="caution">
    <text evidence="7">The sequence shown here is derived from an EMBL/GenBank/DDBJ whole genome shotgun (WGS) entry which is preliminary data.</text>
</comment>
<evidence type="ECO:0000256" key="1">
    <source>
        <dbReference type="ARBA" id="ARBA00022654"/>
    </source>
</evidence>
<dbReference type="GO" id="GO:0009372">
    <property type="term" value="P:quorum sensing"/>
    <property type="evidence" value="ECO:0007669"/>
    <property type="project" value="UniProtKB-UniRule"/>
</dbReference>
<keyword evidence="3 6" id="KW-0949">S-adenosyl-L-methionine</keyword>
<sequence>MIHCLPNAPGAAELTVLRSMFEARKRVFIDLLHWDLPVIAGRFELYEFDLEPATFLVLSGEDSGHRASARLLPTMRPHLVAALFAGLCDEDIPRGPTTMEITRFCLERRSGAARYRRDGDELIHALVAFALRSGIERSIGVAEVPWMRRIVSFGWRCRPLGTPRAFGTRTLAAMVIEIDEDTPARLLRCGLNVPAPCRETYDVLR</sequence>
<dbReference type="PROSITE" id="PS51187">
    <property type="entry name" value="AUTOINDUCER_SYNTH_2"/>
    <property type="match status" value="1"/>
</dbReference>
<organism evidence="7 8">
    <name type="scientific">Novosphingobium pentaromativorans</name>
    <dbReference type="NCBI Taxonomy" id="205844"/>
    <lineage>
        <taxon>Bacteria</taxon>
        <taxon>Pseudomonadati</taxon>
        <taxon>Pseudomonadota</taxon>
        <taxon>Alphaproteobacteria</taxon>
        <taxon>Sphingomonadales</taxon>
        <taxon>Sphingomonadaceae</taxon>
        <taxon>Novosphingobium</taxon>
    </lineage>
</organism>
<accession>A0A2W5NAM5</accession>
<evidence type="ECO:0000313" key="8">
    <source>
        <dbReference type="Proteomes" id="UP000249082"/>
    </source>
</evidence>
<comment type="catalytic activity">
    <reaction evidence="6">
        <text>a fatty acyl-[ACP] + S-adenosyl-L-methionine = an N-acyl-L-homoserine lactone + S-methyl-5'-thioadenosine + holo-[ACP] + H(+)</text>
        <dbReference type="Rhea" id="RHEA:10096"/>
        <dbReference type="Rhea" id="RHEA-COMP:9685"/>
        <dbReference type="Rhea" id="RHEA-COMP:14125"/>
        <dbReference type="ChEBI" id="CHEBI:15378"/>
        <dbReference type="ChEBI" id="CHEBI:17509"/>
        <dbReference type="ChEBI" id="CHEBI:55474"/>
        <dbReference type="ChEBI" id="CHEBI:59789"/>
        <dbReference type="ChEBI" id="CHEBI:64479"/>
        <dbReference type="ChEBI" id="CHEBI:138651"/>
        <dbReference type="EC" id="2.3.1.184"/>
    </reaction>
</comment>
<dbReference type="EMBL" id="QFPX01000037">
    <property type="protein sequence ID" value="PZQ50556.1"/>
    <property type="molecule type" value="Genomic_DNA"/>
</dbReference>
<dbReference type="Pfam" id="PF00765">
    <property type="entry name" value="Autoind_synth"/>
    <property type="match status" value="1"/>
</dbReference>
<keyword evidence="2 6" id="KW-0808">Transferase</keyword>
<dbReference type="Gene3D" id="3.40.630.30">
    <property type="match status" value="1"/>
</dbReference>
<protein>
    <recommendedName>
        <fullName evidence="6">Acyl-homoserine-lactone synthase</fullName>
        <ecNumber evidence="6">2.3.1.184</ecNumber>
    </recommendedName>
    <alternativeName>
        <fullName evidence="6">Autoinducer synthesis protein</fullName>
    </alternativeName>
</protein>
<dbReference type="PANTHER" id="PTHR39322:SF1">
    <property type="entry name" value="ISOVALERYL-HOMOSERINE LACTONE SYNTHASE"/>
    <property type="match status" value="1"/>
</dbReference>
<dbReference type="InterPro" id="IPR001690">
    <property type="entry name" value="Autoind_synthase"/>
</dbReference>
<reference evidence="7 8" key="1">
    <citation type="submission" date="2017-08" db="EMBL/GenBank/DDBJ databases">
        <title>Infants hospitalized years apart are colonized by the same room-sourced microbial strains.</title>
        <authorList>
            <person name="Brooks B."/>
            <person name="Olm M.R."/>
            <person name="Firek B.A."/>
            <person name="Baker R."/>
            <person name="Thomas B.C."/>
            <person name="Morowitz M.J."/>
            <person name="Banfield J.F."/>
        </authorList>
    </citation>
    <scope>NUCLEOTIDE SEQUENCE [LARGE SCALE GENOMIC DNA]</scope>
    <source>
        <strain evidence="7">S2_005_002_R2_33</strain>
    </source>
</reference>
<evidence type="ECO:0000313" key="7">
    <source>
        <dbReference type="EMBL" id="PZQ50556.1"/>
    </source>
</evidence>
<evidence type="ECO:0000256" key="2">
    <source>
        <dbReference type="ARBA" id="ARBA00022679"/>
    </source>
</evidence>
<dbReference type="Proteomes" id="UP000249082">
    <property type="component" value="Unassembled WGS sequence"/>
</dbReference>